<dbReference type="InterPro" id="IPR050775">
    <property type="entry name" value="FAD-binding_Monooxygenases"/>
</dbReference>
<reference evidence="8 9" key="1">
    <citation type="submission" date="2020-08" db="EMBL/GenBank/DDBJ databases">
        <title>Genomic Encyclopedia of Type Strains, Phase IV (KMG-IV): sequencing the most valuable type-strain genomes for metagenomic binning, comparative biology and taxonomic classification.</title>
        <authorList>
            <person name="Goeker M."/>
        </authorList>
    </citation>
    <scope>NUCLEOTIDE SEQUENCE [LARGE SCALE GENOMIC DNA]</scope>
    <source>
        <strain evidence="8 9">DSM 29781</strain>
    </source>
</reference>
<dbReference type="Pfam" id="PF13738">
    <property type="entry name" value="Pyr_redox_3"/>
    <property type="match status" value="1"/>
</dbReference>
<evidence type="ECO:0000256" key="3">
    <source>
        <dbReference type="ARBA" id="ARBA00022630"/>
    </source>
</evidence>
<dbReference type="EC" id="1.14.13.22" evidence="8"/>
<dbReference type="Proteomes" id="UP000532440">
    <property type="component" value="Unassembled WGS sequence"/>
</dbReference>
<evidence type="ECO:0000313" key="8">
    <source>
        <dbReference type="EMBL" id="MBB5273620.1"/>
    </source>
</evidence>
<evidence type="ECO:0000256" key="6">
    <source>
        <dbReference type="ARBA" id="ARBA00023002"/>
    </source>
</evidence>
<keyword evidence="4" id="KW-0274">FAD</keyword>
<keyword evidence="6 8" id="KW-0560">Oxidoreductase</keyword>
<dbReference type="InterPro" id="IPR036188">
    <property type="entry name" value="FAD/NAD-bd_sf"/>
</dbReference>
<dbReference type="GO" id="GO:0018667">
    <property type="term" value="F:cyclohexanone monooxygenase activity"/>
    <property type="evidence" value="ECO:0007669"/>
    <property type="project" value="UniProtKB-EC"/>
</dbReference>
<dbReference type="SUPFAM" id="SSF51905">
    <property type="entry name" value="FAD/NAD(P)-binding domain"/>
    <property type="match status" value="1"/>
</dbReference>
<dbReference type="PANTHER" id="PTHR43098:SF4">
    <property type="entry name" value="BLR3857 PROTEIN"/>
    <property type="match status" value="1"/>
</dbReference>
<accession>A0A7W8HKC3</accession>
<name>A0A7W8HKC3_9BURK</name>
<evidence type="ECO:0000256" key="7">
    <source>
        <dbReference type="ARBA" id="ARBA00023033"/>
    </source>
</evidence>
<evidence type="ECO:0000256" key="5">
    <source>
        <dbReference type="ARBA" id="ARBA00022857"/>
    </source>
</evidence>
<comment type="cofactor">
    <cofactor evidence="1">
        <name>FAD</name>
        <dbReference type="ChEBI" id="CHEBI:57692"/>
    </cofactor>
</comment>
<evidence type="ECO:0000256" key="1">
    <source>
        <dbReference type="ARBA" id="ARBA00001974"/>
    </source>
</evidence>
<dbReference type="PANTHER" id="PTHR43098">
    <property type="entry name" value="L-ORNITHINE N(5)-MONOOXYGENASE-RELATED"/>
    <property type="match status" value="1"/>
</dbReference>
<dbReference type="RefSeq" id="WP_183970414.1">
    <property type="nucleotide sequence ID" value="NZ_BAABEW010000020.1"/>
</dbReference>
<protein>
    <submittedName>
        <fullName evidence="8">Cyclohexanone monooxygenase</fullName>
        <ecNumber evidence="8">1.14.13.22</ecNumber>
    </submittedName>
</protein>
<evidence type="ECO:0000313" key="9">
    <source>
        <dbReference type="Proteomes" id="UP000532440"/>
    </source>
</evidence>
<dbReference type="Gene3D" id="3.50.50.60">
    <property type="entry name" value="FAD/NAD(P)-binding domain"/>
    <property type="match status" value="2"/>
</dbReference>
<evidence type="ECO:0000256" key="2">
    <source>
        <dbReference type="ARBA" id="ARBA00010139"/>
    </source>
</evidence>
<dbReference type="AlphaFoldDB" id="A0A7W8HKC3"/>
<organism evidence="8 9">
    <name type="scientific">Quisquiliibacterium transsilvanicum</name>
    <dbReference type="NCBI Taxonomy" id="1549638"/>
    <lineage>
        <taxon>Bacteria</taxon>
        <taxon>Pseudomonadati</taxon>
        <taxon>Pseudomonadota</taxon>
        <taxon>Betaproteobacteria</taxon>
        <taxon>Burkholderiales</taxon>
        <taxon>Burkholderiaceae</taxon>
        <taxon>Quisquiliibacterium</taxon>
    </lineage>
</organism>
<proteinExistence type="inferred from homology"/>
<sequence length="613" mass="69090">MADTDTNTPSVEALGFDPAELRRKYDEERDRRLRAEGNAQYVEVTGHFAHYLDDPYVEPGFTRDAIVRDLDVLVVGGGFGGLLASARLRAAGFEDLCIVEKGGDFGGTWYWNRYPGAACDTESYIYLPLLEETGYMPTAKYAKAPEILEHSRRIGRHFDLYRAALFQTTITGMRWLDEEARWEVLTDRRDVLRARFVVIAGGPLNLPKLPGIPGVDSFKGHSFHTSRWDYAYTGGDATGGLSGLADKRVGIIGTGATAVQCVPHLGASAQELFVFQRTPSSVDVRNDRPTDPEWAKSLSPGWQRERMDNFTAVISGSRFDVDLVNDGWTDLISNILLAARKKPRTGEPVRDEAELIQLADYQKMERVRARVDAIVKDRATADALKPWYNQFCKRPCFHDEYLQTFNRPSVHLVDTHGRGVERITERGVVVDGREYELDCLIYGTGFEVGTDFTRRLGFEVTGRGGLTLTQKWKDGASTFHGLFTRGFPNLFVMTTQQSGQSANFQHMLDEQSHHIAYVMKAVKARDARTVEADGQAEEQWVDTIVSLARTRQAFLNECTPGYYNNEGKPDARMERNSQYWRGPMAFIRMWKAWRDDGSLQGLEMTPVRETVDG</sequence>
<evidence type="ECO:0000256" key="4">
    <source>
        <dbReference type="ARBA" id="ARBA00022827"/>
    </source>
</evidence>
<comment type="caution">
    <text evidence="8">The sequence shown here is derived from an EMBL/GenBank/DDBJ whole genome shotgun (WGS) entry which is preliminary data.</text>
</comment>
<comment type="similarity">
    <text evidence="2">Belongs to the FAD-binding monooxygenase family.</text>
</comment>
<dbReference type="PRINTS" id="PR00411">
    <property type="entry name" value="PNDRDTASEI"/>
</dbReference>
<keyword evidence="5" id="KW-0521">NADP</keyword>
<keyword evidence="7 8" id="KW-0503">Monooxygenase</keyword>
<gene>
    <name evidence="8" type="ORF">HNQ70_003650</name>
</gene>
<keyword evidence="9" id="KW-1185">Reference proteome</keyword>
<keyword evidence="3" id="KW-0285">Flavoprotein</keyword>
<dbReference type="EMBL" id="JACHGB010000007">
    <property type="protein sequence ID" value="MBB5273620.1"/>
    <property type="molecule type" value="Genomic_DNA"/>
</dbReference>
<dbReference type="FunFam" id="3.50.50.60:FF:000341">
    <property type="entry name" value="Baeyer-Villiger monooxygenase"/>
    <property type="match status" value="1"/>
</dbReference>